<comment type="caution">
    <text evidence="12">The sequence shown here is derived from an EMBL/GenBank/DDBJ whole genome shotgun (WGS) entry which is preliminary data.</text>
</comment>
<dbReference type="RefSeq" id="WP_154503298.1">
    <property type="nucleotide sequence ID" value="NZ_JAQXPC010000112.1"/>
</dbReference>
<feature type="binding site" evidence="7">
    <location>
        <begin position="151"/>
        <end position="154"/>
    </location>
    <ligand>
        <name>substrate</name>
    </ligand>
</feature>
<evidence type="ECO:0000256" key="3">
    <source>
        <dbReference type="ARBA" id="ARBA00012967"/>
    </source>
</evidence>
<dbReference type="GO" id="GO:0004459">
    <property type="term" value="F:L-lactate dehydrogenase (NAD+) activity"/>
    <property type="evidence" value="ECO:0007669"/>
    <property type="project" value="UniProtKB-UniRule"/>
</dbReference>
<comment type="similarity">
    <text evidence="2 7">Belongs to the LDH/MDH superfamily. LDH family.</text>
</comment>
<keyword evidence="7" id="KW-0963">Cytoplasm</keyword>
<feature type="binding site" evidence="7">
    <location>
        <position position="104"/>
    </location>
    <ligand>
        <name>NAD(+)</name>
        <dbReference type="ChEBI" id="CHEBI:57540"/>
    </ligand>
</feature>
<comment type="function">
    <text evidence="7">Catalyzes the conversion of lactate to pyruvate.</text>
</comment>
<sequence length="316" mass="34365">MNLKSTKVVIIGVGNVGATCAYTIVNMGLCDQLCLIDMNKEKAIGEAMDLTHAVHFMNRNMQVYAGGYSDCSDADAIIVTASAPMDTSNDRLTWLAPSKKVMKSIVSSVMASGFSGIFIVVSNPVDLMTYYIQKLSGLPERQVIGSGTTLDTARLCCEIGSLFELNSKSVSAYVMGEHGDSEMVAWSTATVGGKQLRDVMEDNRSRAGDVDLDRLQEQTKKAGWEIFNRKHNTSYGIAASTCAILKSILLNENRIYPVSVMLRGQYGLTGVCLSVPTILDRTGAKEIVEIRLAKGESKNLKRSADVVRSCYDLLED</sequence>
<dbReference type="InterPro" id="IPR011304">
    <property type="entry name" value="L-lactate_DH"/>
</dbReference>
<organism evidence="12 13">
    <name type="scientific">Stecheria intestinalis</name>
    <dbReference type="NCBI Taxonomy" id="2606630"/>
    <lineage>
        <taxon>Bacteria</taxon>
        <taxon>Bacillati</taxon>
        <taxon>Bacillota</taxon>
        <taxon>Erysipelotrichia</taxon>
        <taxon>Erysipelotrichales</taxon>
        <taxon>Erysipelotrichaceae</taxon>
        <taxon>Stecheria</taxon>
    </lineage>
</organism>
<dbReference type="SUPFAM" id="SSF51735">
    <property type="entry name" value="NAD(P)-binding Rossmann-fold domains"/>
    <property type="match status" value="1"/>
</dbReference>
<dbReference type="InterPro" id="IPR001236">
    <property type="entry name" value="Lactate/malate_DH_N"/>
</dbReference>
<evidence type="ECO:0000313" key="12">
    <source>
        <dbReference type="EMBL" id="MSS57979.1"/>
    </source>
</evidence>
<dbReference type="NCBIfam" id="TIGR01771">
    <property type="entry name" value="L-LDH-NAD"/>
    <property type="match status" value="1"/>
</dbReference>
<keyword evidence="5 7" id="KW-0520">NAD</keyword>
<dbReference type="InterPro" id="IPR036291">
    <property type="entry name" value="NAD(P)-bd_dom_sf"/>
</dbReference>
<dbReference type="PROSITE" id="PS00064">
    <property type="entry name" value="L_LDH"/>
    <property type="match status" value="1"/>
</dbReference>
<keyword evidence="4 7" id="KW-0560">Oxidoreductase</keyword>
<feature type="binding site" evidence="7">
    <location>
        <position position="42"/>
    </location>
    <ligand>
        <name>NAD(+)</name>
        <dbReference type="ChEBI" id="CHEBI:57540"/>
    </ligand>
</feature>
<dbReference type="HAMAP" id="MF_00488">
    <property type="entry name" value="Lactate_dehydrog"/>
    <property type="match status" value="1"/>
</dbReference>
<dbReference type="InterPro" id="IPR022383">
    <property type="entry name" value="Lactate/malate_DH_C"/>
</dbReference>
<evidence type="ECO:0000256" key="9">
    <source>
        <dbReference type="PIRSR" id="PIRSR000102-3"/>
    </source>
</evidence>
<dbReference type="GO" id="GO:0005737">
    <property type="term" value="C:cytoplasm"/>
    <property type="evidence" value="ECO:0007669"/>
    <property type="project" value="UniProtKB-SubCell"/>
</dbReference>
<feature type="binding site" evidence="7 9">
    <location>
        <begin position="121"/>
        <end position="123"/>
    </location>
    <ligand>
        <name>NAD(+)</name>
        <dbReference type="ChEBI" id="CHEBI:57540"/>
    </ligand>
</feature>
<dbReference type="PRINTS" id="PR00086">
    <property type="entry name" value="LLDHDRGNASE"/>
</dbReference>
<dbReference type="PANTHER" id="PTHR43128:SF16">
    <property type="entry name" value="L-LACTATE DEHYDROGENASE"/>
    <property type="match status" value="1"/>
</dbReference>
<dbReference type="Proteomes" id="UP000461880">
    <property type="component" value="Unassembled WGS sequence"/>
</dbReference>
<protein>
    <recommendedName>
        <fullName evidence="3 7">L-lactate dehydrogenase</fullName>
        <shortName evidence="7">L-LDH</shortName>
        <ecNumber evidence="3 7">1.1.1.27</ecNumber>
    </recommendedName>
</protein>
<keyword evidence="13" id="KW-1185">Reference proteome</keyword>
<evidence type="ECO:0000256" key="5">
    <source>
        <dbReference type="ARBA" id="ARBA00023027"/>
    </source>
</evidence>
<evidence type="ECO:0000259" key="11">
    <source>
        <dbReference type="Pfam" id="PF02866"/>
    </source>
</evidence>
<name>A0A7X2TES8_9FIRM</name>
<dbReference type="CDD" id="cd05291">
    <property type="entry name" value="HicDH_like"/>
    <property type="match status" value="1"/>
</dbReference>
<dbReference type="InterPro" id="IPR015955">
    <property type="entry name" value="Lactate_DH/Glyco_Ohase_4_C"/>
</dbReference>
<dbReference type="Pfam" id="PF00056">
    <property type="entry name" value="Ldh_1_N"/>
    <property type="match status" value="1"/>
</dbReference>
<dbReference type="InterPro" id="IPR001557">
    <property type="entry name" value="L-lactate/malate_DH"/>
</dbReference>
<feature type="domain" description="Lactate/malate dehydrogenase C-terminal" evidence="11">
    <location>
        <begin position="148"/>
        <end position="307"/>
    </location>
</feature>
<dbReference type="GO" id="GO:0006089">
    <property type="term" value="P:lactate metabolic process"/>
    <property type="evidence" value="ECO:0007669"/>
    <property type="project" value="TreeGrafter"/>
</dbReference>
<feature type="binding site" evidence="7 9">
    <location>
        <position position="37"/>
    </location>
    <ligand>
        <name>NAD(+)</name>
        <dbReference type="ChEBI" id="CHEBI:57540"/>
    </ligand>
</feature>
<feature type="binding site" evidence="7">
    <location>
        <begin position="123"/>
        <end position="126"/>
    </location>
    <ligand>
        <name>substrate</name>
    </ligand>
</feature>
<evidence type="ECO:0000256" key="8">
    <source>
        <dbReference type="PIRSR" id="PIRSR000102-1"/>
    </source>
</evidence>
<gene>
    <name evidence="7" type="primary">ldh</name>
    <name evidence="12" type="ORF">FYJ51_03580</name>
</gene>
<proteinExistence type="inferred from homology"/>
<dbReference type="InterPro" id="IPR018177">
    <property type="entry name" value="L-lactate_DH_AS"/>
</dbReference>
<dbReference type="PIRSF" id="PIRSF000102">
    <property type="entry name" value="Lac_mal_DH"/>
    <property type="match status" value="1"/>
</dbReference>
<comment type="catalytic activity">
    <reaction evidence="6 7">
        <text>(S)-lactate + NAD(+) = pyruvate + NADH + H(+)</text>
        <dbReference type="Rhea" id="RHEA:23444"/>
        <dbReference type="ChEBI" id="CHEBI:15361"/>
        <dbReference type="ChEBI" id="CHEBI:15378"/>
        <dbReference type="ChEBI" id="CHEBI:16651"/>
        <dbReference type="ChEBI" id="CHEBI:57540"/>
        <dbReference type="ChEBI" id="CHEBI:57945"/>
        <dbReference type="EC" id="1.1.1.27"/>
    </reaction>
</comment>
<dbReference type="EMBL" id="VUMN01000005">
    <property type="protein sequence ID" value="MSS57979.1"/>
    <property type="molecule type" value="Genomic_DNA"/>
</dbReference>
<dbReference type="NCBIfam" id="NF000824">
    <property type="entry name" value="PRK00066.1"/>
    <property type="match status" value="1"/>
</dbReference>
<evidence type="ECO:0000256" key="2">
    <source>
        <dbReference type="ARBA" id="ARBA00006054"/>
    </source>
</evidence>
<comment type="caution">
    <text evidence="7">Lacks conserved residue(s) required for the propagation of feature annotation.</text>
</comment>
<dbReference type="Gene3D" id="3.90.110.10">
    <property type="entry name" value="Lactate dehydrogenase/glycoside hydrolase, family 4, C-terminal"/>
    <property type="match status" value="1"/>
</dbReference>
<dbReference type="EC" id="1.1.1.27" evidence="3 7"/>
<evidence type="ECO:0000256" key="7">
    <source>
        <dbReference type="HAMAP-Rule" id="MF_00488"/>
    </source>
</evidence>
<evidence type="ECO:0000259" key="10">
    <source>
        <dbReference type="Pfam" id="PF00056"/>
    </source>
</evidence>
<dbReference type="Gene3D" id="3.40.50.720">
    <property type="entry name" value="NAD(P)-binding Rossmann-like Domain"/>
    <property type="match status" value="1"/>
</dbReference>
<feature type="binding site" evidence="7">
    <location>
        <position position="91"/>
    </location>
    <ligand>
        <name>substrate</name>
    </ligand>
</feature>
<dbReference type="UniPathway" id="UPA00554">
    <property type="reaction ID" value="UER00611"/>
</dbReference>
<comment type="subcellular location">
    <subcellularLocation>
        <location evidence="7">Cytoplasm</location>
    </subcellularLocation>
</comment>
<feature type="binding site" evidence="9">
    <location>
        <begin position="12"/>
        <end position="17"/>
    </location>
    <ligand>
        <name>NAD(+)</name>
        <dbReference type="ChEBI" id="CHEBI:57540"/>
    </ligand>
</feature>
<comment type="pathway">
    <text evidence="1 7">Fermentation; pyruvate fermentation to lactate; (S)-lactate from pyruvate: step 1/1.</text>
</comment>
<evidence type="ECO:0000256" key="1">
    <source>
        <dbReference type="ARBA" id="ARBA00004843"/>
    </source>
</evidence>
<feature type="domain" description="Lactate/malate dehydrogenase N-terminal" evidence="10">
    <location>
        <begin position="6"/>
        <end position="145"/>
    </location>
</feature>
<evidence type="ECO:0000256" key="6">
    <source>
        <dbReference type="ARBA" id="ARBA00049258"/>
    </source>
</evidence>
<feature type="binding site" evidence="7">
    <location>
        <position position="16"/>
    </location>
    <ligand>
        <name>NAD(+)</name>
        <dbReference type="ChEBI" id="CHEBI:57540"/>
    </ligand>
</feature>
<dbReference type="AlphaFoldDB" id="A0A7X2TES8"/>
<feature type="binding site" evidence="7">
    <location>
        <position position="68"/>
    </location>
    <ligand>
        <name>NAD(+)</name>
        <dbReference type="ChEBI" id="CHEBI:57540"/>
    </ligand>
</feature>
<comment type="subunit">
    <text evidence="7">Homotetramer.</text>
</comment>
<feature type="binding site" evidence="7">
    <location>
        <position position="146"/>
    </location>
    <ligand>
        <name>NAD(+)</name>
        <dbReference type="ChEBI" id="CHEBI:57540"/>
    </ligand>
</feature>
<accession>A0A7X2TES8</accession>
<dbReference type="PANTHER" id="PTHR43128">
    <property type="entry name" value="L-2-HYDROXYCARBOXYLATE DEHYDROGENASE (NAD(P)(+))"/>
    <property type="match status" value="1"/>
</dbReference>
<reference evidence="12 13" key="1">
    <citation type="submission" date="2019-08" db="EMBL/GenBank/DDBJ databases">
        <title>In-depth cultivation of the pig gut microbiome towards novel bacterial diversity and tailored functional studies.</title>
        <authorList>
            <person name="Wylensek D."/>
            <person name="Hitch T.C.A."/>
            <person name="Clavel T."/>
        </authorList>
    </citation>
    <scope>NUCLEOTIDE SEQUENCE [LARGE SCALE GENOMIC DNA]</scope>
    <source>
        <strain evidence="12 13">Oil+RF-744-GAM-WT-6</strain>
    </source>
</reference>
<evidence type="ECO:0000256" key="4">
    <source>
        <dbReference type="ARBA" id="ARBA00023002"/>
    </source>
</evidence>
<feature type="binding site" evidence="7">
    <location>
        <position position="233"/>
    </location>
    <ligand>
        <name>substrate</name>
    </ligand>
</feature>
<dbReference type="SUPFAM" id="SSF56327">
    <property type="entry name" value="LDH C-terminal domain-like"/>
    <property type="match status" value="1"/>
</dbReference>
<evidence type="ECO:0000313" key="13">
    <source>
        <dbReference type="Proteomes" id="UP000461880"/>
    </source>
</evidence>
<dbReference type="GO" id="GO:0006096">
    <property type="term" value="P:glycolytic process"/>
    <property type="evidence" value="ECO:0007669"/>
    <property type="project" value="UniProtKB-UniRule"/>
</dbReference>
<feature type="active site" description="Proton acceptor" evidence="7 8">
    <location>
        <position position="178"/>
    </location>
</feature>
<dbReference type="Pfam" id="PF02866">
    <property type="entry name" value="Ldh_1_C"/>
    <property type="match status" value="1"/>
</dbReference>